<dbReference type="InterPro" id="IPR003892">
    <property type="entry name" value="CUE"/>
</dbReference>
<name>A0A8J5N796_HOMAM</name>
<dbReference type="EMBL" id="JAHLQT010007588">
    <property type="protein sequence ID" value="KAG7174490.1"/>
    <property type="molecule type" value="Genomic_DNA"/>
</dbReference>
<dbReference type="SUPFAM" id="SSF46934">
    <property type="entry name" value="UBA-like"/>
    <property type="match status" value="1"/>
</dbReference>
<dbReference type="InterPro" id="IPR040195">
    <property type="entry name" value="CUE_CUED1"/>
</dbReference>
<dbReference type="SMART" id="SM00546">
    <property type="entry name" value="CUE"/>
    <property type="match status" value="1"/>
</dbReference>
<dbReference type="PROSITE" id="PS51140">
    <property type="entry name" value="CUE"/>
    <property type="match status" value="1"/>
</dbReference>
<dbReference type="InterPro" id="IPR009060">
    <property type="entry name" value="UBA-like_sf"/>
</dbReference>
<dbReference type="Pfam" id="PF02845">
    <property type="entry name" value="CUE"/>
    <property type="match status" value="1"/>
</dbReference>
<organism evidence="3 4">
    <name type="scientific">Homarus americanus</name>
    <name type="common">American lobster</name>
    <dbReference type="NCBI Taxonomy" id="6706"/>
    <lineage>
        <taxon>Eukaryota</taxon>
        <taxon>Metazoa</taxon>
        <taxon>Ecdysozoa</taxon>
        <taxon>Arthropoda</taxon>
        <taxon>Crustacea</taxon>
        <taxon>Multicrustacea</taxon>
        <taxon>Malacostraca</taxon>
        <taxon>Eumalacostraca</taxon>
        <taxon>Eucarida</taxon>
        <taxon>Decapoda</taxon>
        <taxon>Pleocyemata</taxon>
        <taxon>Astacidea</taxon>
        <taxon>Nephropoidea</taxon>
        <taxon>Nephropidae</taxon>
        <taxon>Homarus</taxon>
    </lineage>
</organism>
<reference evidence="3" key="1">
    <citation type="journal article" date="2021" name="Sci. Adv.">
        <title>The American lobster genome reveals insights on longevity, neural, and immune adaptations.</title>
        <authorList>
            <person name="Polinski J.M."/>
            <person name="Zimin A.V."/>
            <person name="Clark K.F."/>
            <person name="Kohn A.B."/>
            <person name="Sadowski N."/>
            <person name="Timp W."/>
            <person name="Ptitsyn A."/>
            <person name="Khanna P."/>
            <person name="Romanova D.Y."/>
            <person name="Williams P."/>
            <person name="Greenwood S.J."/>
            <person name="Moroz L.L."/>
            <person name="Walt D.R."/>
            <person name="Bodnar A.G."/>
        </authorList>
    </citation>
    <scope>NUCLEOTIDE SEQUENCE</scope>
    <source>
        <strain evidence="3">GMGI-L3</strain>
    </source>
</reference>
<gene>
    <name evidence="3" type="primary">Cuedc1-L2</name>
    <name evidence="3" type="ORF">Hamer_G016382</name>
</gene>
<evidence type="ECO:0000313" key="3">
    <source>
        <dbReference type="EMBL" id="KAG7174490.1"/>
    </source>
</evidence>
<evidence type="ECO:0000313" key="4">
    <source>
        <dbReference type="Proteomes" id="UP000747542"/>
    </source>
</evidence>
<feature type="region of interest" description="Disordered" evidence="1">
    <location>
        <begin position="56"/>
        <end position="103"/>
    </location>
</feature>
<evidence type="ECO:0000259" key="2">
    <source>
        <dbReference type="PROSITE" id="PS51140"/>
    </source>
</evidence>
<dbReference type="PANTHER" id="PTHR13467">
    <property type="entry name" value="CUE DOMAIN CONTAINING PROTEIN 1"/>
    <property type="match status" value="1"/>
</dbReference>
<proteinExistence type="predicted"/>
<dbReference type="CDD" id="cd14366">
    <property type="entry name" value="CUE_CUED1"/>
    <property type="match status" value="1"/>
</dbReference>
<sequence>MAAVEGQATQLDFHQAMEDFKTMFPDVDADVIEAVLRANQGAVHETIDQLLTMTTDTEGQSESVGSQLCPQGVGGGASNELPPSYALSATPPPSYHQAVPSPHRSPLKDIKVGQVPVFDIALIYSRVLGIQSVRDINLKDLLN</sequence>
<feature type="domain" description="CUE" evidence="2">
    <location>
        <begin position="12"/>
        <end position="55"/>
    </location>
</feature>
<keyword evidence="4" id="KW-1185">Reference proteome</keyword>
<feature type="compositionally biased region" description="Polar residues" evidence="1">
    <location>
        <begin position="56"/>
        <end position="69"/>
    </location>
</feature>
<dbReference type="AlphaFoldDB" id="A0A8J5N796"/>
<accession>A0A8J5N796</accession>
<evidence type="ECO:0000256" key="1">
    <source>
        <dbReference type="SAM" id="MobiDB-lite"/>
    </source>
</evidence>
<dbReference type="InterPro" id="IPR040192">
    <property type="entry name" value="CUEDC1"/>
</dbReference>
<dbReference type="GO" id="GO:0043130">
    <property type="term" value="F:ubiquitin binding"/>
    <property type="evidence" value="ECO:0007669"/>
    <property type="project" value="InterPro"/>
</dbReference>
<protein>
    <submittedName>
        <fullName evidence="3">CUE domain-containing protein 1-like 2</fullName>
    </submittedName>
</protein>
<dbReference type="Gene3D" id="1.10.8.10">
    <property type="entry name" value="DNA helicase RuvA subunit, C-terminal domain"/>
    <property type="match status" value="1"/>
</dbReference>
<dbReference type="PANTHER" id="PTHR13467:SF3">
    <property type="entry name" value="CUE DOMAIN-CONTAINING PROTEIN 1"/>
    <property type="match status" value="1"/>
</dbReference>
<dbReference type="Proteomes" id="UP000747542">
    <property type="component" value="Unassembled WGS sequence"/>
</dbReference>
<comment type="caution">
    <text evidence="3">The sequence shown here is derived from an EMBL/GenBank/DDBJ whole genome shotgun (WGS) entry which is preliminary data.</text>
</comment>